<dbReference type="AlphaFoldDB" id="B1ZNN4"/>
<dbReference type="HOGENOM" id="CLU_2899758_0_0_0"/>
<proteinExistence type="predicted"/>
<dbReference type="EMBL" id="CP001032">
    <property type="protein sequence ID" value="ACB74464.1"/>
    <property type="molecule type" value="Genomic_DNA"/>
</dbReference>
<gene>
    <name evidence="1" type="ordered locus">Oter_1177</name>
</gene>
<reference evidence="1 2" key="1">
    <citation type="journal article" date="2011" name="J. Bacteriol.">
        <title>Genome sequence of the verrucomicrobium Opitutus terrae PB90-1, an abundant inhabitant of rice paddy soil ecosystems.</title>
        <authorList>
            <person name="van Passel M.W."/>
            <person name="Kant R."/>
            <person name="Palva A."/>
            <person name="Copeland A."/>
            <person name="Lucas S."/>
            <person name="Lapidus A."/>
            <person name="Glavina del Rio T."/>
            <person name="Pitluck S."/>
            <person name="Goltsman E."/>
            <person name="Clum A."/>
            <person name="Sun H."/>
            <person name="Schmutz J."/>
            <person name="Larimer F.W."/>
            <person name="Land M.L."/>
            <person name="Hauser L."/>
            <person name="Kyrpides N."/>
            <person name="Mikhailova N."/>
            <person name="Richardson P.P."/>
            <person name="Janssen P.H."/>
            <person name="de Vos W.M."/>
            <person name="Smidt H."/>
        </authorList>
    </citation>
    <scope>NUCLEOTIDE SEQUENCE [LARGE SCALE GENOMIC DNA]</scope>
    <source>
        <strain evidence="2">DSM 11246 / JCM 15787 / PB90-1</strain>
    </source>
</reference>
<dbReference type="STRING" id="452637.Oter_1177"/>
<sequence>MTPPTSKPQSRRSGERPDVLARRLTQLVHKRKNRYAAASEIAPELRLWAAQIAVFGDMRKQE</sequence>
<organism evidence="1 2">
    <name type="scientific">Opitutus terrae (strain DSM 11246 / JCM 15787 / PB90-1)</name>
    <dbReference type="NCBI Taxonomy" id="452637"/>
    <lineage>
        <taxon>Bacteria</taxon>
        <taxon>Pseudomonadati</taxon>
        <taxon>Verrucomicrobiota</taxon>
        <taxon>Opitutia</taxon>
        <taxon>Opitutales</taxon>
        <taxon>Opitutaceae</taxon>
        <taxon>Opitutus</taxon>
    </lineage>
</organism>
<dbReference type="Proteomes" id="UP000007013">
    <property type="component" value="Chromosome"/>
</dbReference>
<evidence type="ECO:0000313" key="2">
    <source>
        <dbReference type="Proteomes" id="UP000007013"/>
    </source>
</evidence>
<name>B1ZNN4_OPITP</name>
<evidence type="ECO:0000313" key="1">
    <source>
        <dbReference type="EMBL" id="ACB74464.1"/>
    </source>
</evidence>
<dbReference type="KEGG" id="ote:Oter_1177"/>
<accession>B1ZNN4</accession>
<keyword evidence="2" id="KW-1185">Reference proteome</keyword>
<protein>
    <submittedName>
        <fullName evidence="1">Uncharacterized protein</fullName>
    </submittedName>
</protein>